<evidence type="ECO:0000256" key="1">
    <source>
        <dbReference type="ARBA" id="ARBA00004141"/>
    </source>
</evidence>
<evidence type="ECO:0000256" key="10">
    <source>
        <dbReference type="SAM" id="Phobius"/>
    </source>
</evidence>
<keyword evidence="8 10" id="KW-0472">Membrane</keyword>
<feature type="transmembrane region" description="Helical" evidence="10">
    <location>
        <begin position="58"/>
        <end position="79"/>
    </location>
</feature>
<feature type="transmembrane region" description="Helical" evidence="10">
    <location>
        <begin position="327"/>
        <end position="346"/>
    </location>
</feature>
<keyword evidence="4" id="KW-0050">Antiport</keyword>
<feature type="transmembrane region" description="Helical" evidence="10">
    <location>
        <begin position="296"/>
        <end position="315"/>
    </location>
</feature>
<feature type="transmembrane region" description="Helical" evidence="10">
    <location>
        <begin position="85"/>
        <end position="107"/>
    </location>
</feature>
<evidence type="ECO:0000313" key="12">
    <source>
        <dbReference type="EMBL" id="TWD81365.1"/>
    </source>
</evidence>
<evidence type="ECO:0000256" key="4">
    <source>
        <dbReference type="ARBA" id="ARBA00022449"/>
    </source>
</evidence>
<keyword evidence="3" id="KW-0813">Transport</keyword>
<accession>A0A561BR63</accession>
<dbReference type="RefSeq" id="WP_145806155.1">
    <property type="nucleotide sequence ID" value="NZ_VIVK01000001.1"/>
</dbReference>
<keyword evidence="6 10" id="KW-1133">Transmembrane helix</keyword>
<dbReference type="Proteomes" id="UP000318380">
    <property type="component" value="Unassembled WGS sequence"/>
</dbReference>
<feature type="compositionally biased region" description="Basic and acidic residues" evidence="9">
    <location>
        <begin position="390"/>
        <end position="406"/>
    </location>
</feature>
<evidence type="ECO:0000313" key="13">
    <source>
        <dbReference type="Proteomes" id="UP000318380"/>
    </source>
</evidence>
<dbReference type="AlphaFoldDB" id="A0A561BR63"/>
<feature type="transmembrane region" description="Helical" evidence="10">
    <location>
        <begin position="33"/>
        <end position="51"/>
    </location>
</feature>
<proteinExistence type="inferred from homology"/>
<keyword evidence="13" id="KW-1185">Reference proteome</keyword>
<dbReference type="InterPro" id="IPR006153">
    <property type="entry name" value="Cation/H_exchanger_TM"/>
</dbReference>
<evidence type="ECO:0000259" key="11">
    <source>
        <dbReference type="Pfam" id="PF00999"/>
    </source>
</evidence>
<reference evidence="12 13" key="1">
    <citation type="submission" date="2019-06" db="EMBL/GenBank/DDBJ databases">
        <title>Sequencing the genomes of 1000 actinobacteria strains.</title>
        <authorList>
            <person name="Klenk H.-P."/>
        </authorList>
    </citation>
    <scope>NUCLEOTIDE SEQUENCE [LARGE SCALE GENOMIC DNA]</scope>
    <source>
        <strain evidence="12 13">DSM 24683</strain>
    </source>
</reference>
<comment type="subcellular location">
    <subcellularLocation>
        <location evidence="1">Membrane</location>
        <topology evidence="1">Multi-pass membrane protein</topology>
    </subcellularLocation>
</comment>
<evidence type="ECO:0000256" key="7">
    <source>
        <dbReference type="ARBA" id="ARBA00023065"/>
    </source>
</evidence>
<dbReference type="EMBL" id="VIVK01000001">
    <property type="protein sequence ID" value="TWD81365.1"/>
    <property type="molecule type" value="Genomic_DNA"/>
</dbReference>
<feature type="domain" description="Cation/H+ exchanger transmembrane" evidence="11">
    <location>
        <begin position="13"/>
        <end position="371"/>
    </location>
</feature>
<feature type="transmembrane region" description="Helical" evidence="10">
    <location>
        <begin position="221"/>
        <end position="245"/>
    </location>
</feature>
<feature type="region of interest" description="Disordered" evidence="9">
    <location>
        <begin position="379"/>
        <end position="406"/>
    </location>
</feature>
<feature type="transmembrane region" description="Helical" evidence="10">
    <location>
        <begin position="147"/>
        <end position="166"/>
    </location>
</feature>
<keyword evidence="5 10" id="KW-0812">Transmembrane</keyword>
<feature type="transmembrane region" description="Helical" evidence="10">
    <location>
        <begin position="173"/>
        <end position="192"/>
    </location>
</feature>
<feature type="transmembrane region" description="Helical" evidence="10">
    <location>
        <begin position="358"/>
        <end position="377"/>
    </location>
</feature>
<dbReference type="GO" id="GO:0015297">
    <property type="term" value="F:antiporter activity"/>
    <property type="evidence" value="ECO:0007669"/>
    <property type="project" value="UniProtKB-KW"/>
</dbReference>
<dbReference type="PANTHER" id="PTHR43562">
    <property type="entry name" value="NAPA-TYPE SODIUM/HYDROGEN ANTIPORTER"/>
    <property type="match status" value="1"/>
</dbReference>
<dbReference type="PANTHER" id="PTHR43562:SF1">
    <property type="entry name" value="NA(+)_H(+) ANTIPORTER YJBQ-RELATED"/>
    <property type="match status" value="1"/>
</dbReference>
<evidence type="ECO:0000256" key="8">
    <source>
        <dbReference type="ARBA" id="ARBA00023136"/>
    </source>
</evidence>
<dbReference type="InterPro" id="IPR038770">
    <property type="entry name" value="Na+/solute_symporter_sf"/>
</dbReference>
<organism evidence="12 13">
    <name type="scientific">Kribbella amoyensis</name>
    <dbReference type="NCBI Taxonomy" id="996641"/>
    <lineage>
        <taxon>Bacteria</taxon>
        <taxon>Bacillati</taxon>
        <taxon>Actinomycetota</taxon>
        <taxon>Actinomycetes</taxon>
        <taxon>Propionibacteriales</taxon>
        <taxon>Kribbellaceae</taxon>
        <taxon>Kribbella</taxon>
    </lineage>
</organism>
<sequence>MLAGLESLFVVVLVAALAPLLSAVIPGGRIPQLVLLILGGILIGPSGFGLAKPSEIELLANVGLGFVFLLAGFEIQPAILRTRVAGTALIAWISSCVLAAVIVGGLAAVGFVHAYVPVGLALTTTALGTVLPILRERGLHDQDLGRYFLPNGAIGEMLPILAIAIFLGVNNRFSALISLAAIGLLALALAYVPRLLRERRVARIIAAGADTTGQTTLRWSVLLLLGFLVLAADFGLDVVLGAMLAGMVLRRYAPGNVHALEVKLDAVGYGFFIPVFFVSAGMGVNLDSITESPARLPVFLVLLLVVRGLPVFFLYRRTVRTRLRVQLMFCTATTLPLIVALTEIGLRNGTMLPENAAALTGAAVLSVLVYPAIAVALERPGGSSVPGEPAVRRPSDGGGDDPRGRP</sequence>
<feature type="transmembrane region" description="Helical" evidence="10">
    <location>
        <begin position="114"/>
        <end position="135"/>
    </location>
</feature>
<evidence type="ECO:0000256" key="6">
    <source>
        <dbReference type="ARBA" id="ARBA00022989"/>
    </source>
</evidence>
<keyword evidence="7" id="KW-0406">Ion transport</keyword>
<dbReference type="Gene3D" id="1.20.1530.20">
    <property type="match status" value="1"/>
</dbReference>
<evidence type="ECO:0000256" key="5">
    <source>
        <dbReference type="ARBA" id="ARBA00022692"/>
    </source>
</evidence>
<dbReference type="GO" id="GO:1902600">
    <property type="term" value="P:proton transmembrane transport"/>
    <property type="evidence" value="ECO:0007669"/>
    <property type="project" value="InterPro"/>
</dbReference>
<evidence type="ECO:0000256" key="9">
    <source>
        <dbReference type="SAM" id="MobiDB-lite"/>
    </source>
</evidence>
<name>A0A561BR63_9ACTN</name>
<dbReference type="GO" id="GO:0016020">
    <property type="term" value="C:membrane"/>
    <property type="evidence" value="ECO:0007669"/>
    <property type="project" value="UniProtKB-SubCell"/>
</dbReference>
<comment type="similarity">
    <text evidence="2">Belongs to the monovalent cation:proton antiporter 2 (CPA2) transporter (TC 2.A.37) family.</text>
</comment>
<evidence type="ECO:0000256" key="2">
    <source>
        <dbReference type="ARBA" id="ARBA00005551"/>
    </source>
</evidence>
<protein>
    <submittedName>
        <fullName evidence="12">Transporter (CPA2 family)</fullName>
    </submittedName>
</protein>
<dbReference type="OrthoDB" id="9793589at2"/>
<gene>
    <name evidence="12" type="ORF">FB561_2478</name>
</gene>
<evidence type="ECO:0000256" key="3">
    <source>
        <dbReference type="ARBA" id="ARBA00022448"/>
    </source>
</evidence>
<comment type="caution">
    <text evidence="12">The sequence shown here is derived from an EMBL/GenBank/DDBJ whole genome shotgun (WGS) entry which is preliminary data.</text>
</comment>
<dbReference type="Pfam" id="PF00999">
    <property type="entry name" value="Na_H_Exchanger"/>
    <property type="match status" value="1"/>
</dbReference>
<feature type="transmembrane region" description="Helical" evidence="10">
    <location>
        <begin position="266"/>
        <end position="284"/>
    </location>
</feature>